<keyword evidence="3" id="KW-1185">Reference proteome</keyword>
<gene>
    <name evidence="2" type="ORF">ALC57_16298</name>
</gene>
<protein>
    <submittedName>
        <fullName evidence="2">Uncharacterized protein</fullName>
    </submittedName>
</protein>
<reference evidence="2 3" key="1">
    <citation type="submission" date="2015-09" db="EMBL/GenBank/DDBJ databases">
        <title>Trachymyrmex cornetzi WGS genome.</title>
        <authorList>
            <person name="Nygaard S."/>
            <person name="Hu H."/>
            <person name="Boomsma J."/>
            <person name="Zhang G."/>
        </authorList>
    </citation>
    <scope>NUCLEOTIDE SEQUENCE [LARGE SCALE GENOMIC DNA]</scope>
    <source>
        <strain evidence="2">Tcor2-1</strain>
        <tissue evidence="2">Whole body</tissue>
    </source>
</reference>
<dbReference type="EMBL" id="KQ980905">
    <property type="protein sequence ID" value="KYN11515.1"/>
    <property type="molecule type" value="Genomic_DNA"/>
</dbReference>
<evidence type="ECO:0000313" key="2">
    <source>
        <dbReference type="EMBL" id="KYN11515.1"/>
    </source>
</evidence>
<accession>A0A195DF35</accession>
<dbReference type="AlphaFoldDB" id="A0A195DF35"/>
<organism evidence="2 3">
    <name type="scientific">Trachymyrmex cornetzi</name>
    <dbReference type="NCBI Taxonomy" id="471704"/>
    <lineage>
        <taxon>Eukaryota</taxon>
        <taxon>Metazoa</taxon>
        <taxon>Ecdysozoa</taxon>
        <taxon>Arthropoda</taxon>
        <taxon>Hexapoda</taxon>
        <taxon>Insecta</taxon>
        <taxon>Pterygota</taxon>
        <taxon>Neoptera</taxon>
        <taxon>Endopterygota</taxon>
        <taxon>Hymenoptera</taxon>
        <taxon>Apocrita</taxon>
        <taxon>Aculeata</taxon>
        <taxon>Formicoidea</taxon>
        <taxon>Formicidae</taxon>
        <taxon>Myrmicinae</taxon>
        <taxon>Trachymyrmex</taxon>
    </lineage>
</organism>
<evidence type="ECO:0000256" key="1">
    <source>
        <dbReference type="SAM" id="MobiDB-lite"/>
    </source>
</evidence>
<dbReference type="Proteomes" id="UP000078492">
    <property type="component" value="Unassembled WGS sequence"/>
</dbReference>
<name>A0A195DF35_9HYME</name>
<feature type="compositionally biased region" description="Basic residues" evidence="1">
    <location>
        <begin position="54"/>
        <end position="63"/>
    </location>
</feature>
<feature type="region of interest" description="Disordered" evidence="1">
    <location>
        <begin position="1"/>
        <end position="72"/>
    </location>
</feature>
<evidence type="ECO:0000313" key="3">
    <source>
        <dbReference type="Proteomes" id="UP000078492"/>
    </source>
</evidence>
<proteinExistence type="predicted"/>
<sequence>METVRESISDPTSGQVGGLRSTDSNEEGNDKAARPGWPALPLRARASERAKREARVRKRKKGRRGEFAKNRGSFGYRQKSLVMVVEENEQEEDEDGDVKEPCSERGKWKDRLSFLVLFFGPRESAPFARSLARSHPIDHIIINP</sequence>